<dbReference type="GO" id="GO:0000978">
    <property type="term" value="F:RNA polymerase II cis-regulatory region sequence-specific DNA binding"/>
    <property type="evidence" value="ECO:0007669"/>
    <property type="project" value="TreeGrafter"/>
</dbReference>
<organism evidence="4 5">
    <name type="scientific">Naumovozyma dairenensis (strain ATCC 10597 / BCRC 20456 / CBS 421 / NBRC 0211 / NRRL Y-12639)</name>
    <name type="common">Saccharomyces dairenensis</name>
    <dbReference type="NCBI Taxonomy" id="1071378"/>
    <lineage>
        <taxon>Eukaryota</taxon>
        <taxon>Fungi</taxon>
        <taxon>Dikarya</taxon>
        <taxon>Ascomycota</taxon>
        <taxon>Saccharomycotina</taxon>
        <taxon>Saccharomycetes</taxon>
        <taxon>Saccharomycetales</taxon>
        <taxon>Saccharomycetaceae</taxon>
        <taxon>Naumovozyma</taxon>
    </lineage>
</organism>
<feature type="domain" description="C2H2-type" evidence="3">
    <location>
        <begin position="388"/>
        <end position="415"/>
    </location>
</feature>
<dbReference type="Proteomes" id="UP000000689">
    <property type="component" value="Chromosome 2"/>
</dbReference>
<keyword evidence="1" id="KW-0862">Zinc</keyword>
<dbReference type="PANTHER" id="PTHR46451">
    <property type="entry name" value="RAS-RESPONSIVE ELEMENT-BINDING PROTEIN 1"/>
    <property type="match status" value="1"/>
</dbReference>
<feature type="region of interest" description="Disordered" evidence="2">
    <location>
        <begin position="103"/>
        <end position="122"/>
    </location>
</feature>
<dbReference type="InterPro" id="IPR052795">
    <property type="entry name" value="RREB1"/>
</dbReference>
<evidence type="ECO:0000259" key="3">
    <source>
        <dbReference type="PROSITE" id="PS50157"/>
    </source>
</evidence>
<evidence type="ECO:0000313" key="4">
    <source>
        <dbReference type="EMBL" id="CCD23343.1"/>
    </source>
</evidence>
<feature type="compositionally biased region" description="Polar residues" evidence="2">
    <location>
        <begin position="216"/>
        <end position="225"/>
    </location>
</feature>
<dbReference type="RefSeq" id="XP_003668586.1">
    <property type="nucleotide sequence ID" value="XM_003668538.1"/>
</dbReference>
<dbReference type="Pfam" id="PF00096">
    <property type="entry name" value="zf-C2H2"/>
    <property type="match status" value="2"/>
</dbReference>
<evidence type="ECO:0000313" key="5">
    <source>
        <dbReference type="Proteomes" id="UP000000689"/>
    </source>
</evidence>
<dbReference type="GeneID" id="11498431"/>
<dbReference type="GO" id="GO:0005634">
    <property type="term" value="C:nucleus"/>
    <property type="evidence" value="ECO:0007669"/>
    <property type="project" value="TreeGrafter"/>
</dbReference>
<dbReference type="AlphaFoldDB" id="G0W6D2"/>
<keyword evidence="1" id="KW-0863">Zinc-finger</keyword>
<evidence type="ECO:0000256" key="1">
    <source>
        <dbReference type="PROSITE-ProRule" id="PRU00042"/>
    </source>
</evidence>
<feature type="compositionally biased region" description="Basic and acidic residues" evidence="2">
    <location>
        <begin position="174"/>
        <end position="185"/>
    </location>
</feature>
<keyword evidence="1" id="KW-0479">Metal-binding</keyword>
<dbReference type="OrthoDB" id="6077919at2759"/>
<dbReference type="Gene3D" id="3.30.160.60">
    <property type="entry name" value="Classic Zinc Finger"/>
    <property type="match status" value="2"/>
</dbReference>
<gene>
    <name evidence="4" type="primary">NDAI0B03080</name>
    <name evidence="4" type="ordered locus">NDAI_0B03080</name>
</gene>
<dbReference type="HOGENOM" id="CLU_594592_0_0_1"/>
<name>G0W6D2_NAUDC</name>
<dbReference type="SMART" id="SM00355">
    <property type="entry name" value="ZnF_C2H2"/>
    <property type="match status" value="2"/>
</dbReference>
<dbReference type="PROSITE" id="PS50157">
    <property type="entry name" value="ZINC_FINGER_C2H2_2"/>
    <property type="match status" value="2"/>
</dbReference>
<evidence type="ECO:0000256" key="2">
    <source>
        <dbReference type="SAM" id="MobiDB-lite"/>
    </source>
</evidence>
<dbReference type="EMBL" id="HE580268">
    <property type="protein sequence ID" value="CCD23343.1"/>
    <property type="molecule type" value="Genomic_DNA"/>
</dbReference>
<feature type="domain" description="C2H2-type" evidence="3">
    <location>
        <begin position="416"/>
        <end position="445"/>
    </location>
</feature>
<dbReference type="InterPro" id="IPR013087">
    <property type="entry name" value="Znf_C2H2_type"/>
</dbReference>
<accession>G0W6D2</accession>
<dbReference type="InterPro" id="IPR036236">
    <property type="entry name" value="Znf_C2H2_sf"/>
</dbReference>
<dbReference type="GO" id="GO:0008270">
    <property type="term" value="F:zinc ion binding"/>
    <property type="evidence" value="ECO:0007669"/>
    <property type="project" value="UniProtKB-KW"/>
</dbReference>
<dbReference type="PROSITE" id="PS00028">
    <property type="entry name" value="ZINC_FINGER_C2H2_1"/>
    <property type="match status" value="2"/>
</dbReference>
<protein>
    <recommendedName>
        <fullName evidence="3">C2H2-type domain-containing protein</fullName>
    </recommendedName>
</protein>
<dbReference type="PANTHER" id="PTHR46451:SF1">
    <property type="entry name" value="RAS-RESPONSIVE ELEMENT-BINDING PROTEIN 1"/>
    <property type="match status" value="1"/>
</dbReference>
<proteinExistence type="predicted"/>
<dbReference type="eggNOG" id="KOG1721">
    <property type="taxonomic scope" value="Eukaryota"/>
</dbReference>
<sequence length="460" mass="51824">MNDNNIFHVAPETREYNQLGNLSHIGIGSYNTHILRSSPQSIRGRLSSVGEFTLNLDESLVSTIFMPSNIRNNPIGHIATSETNKGVANHALSAQTAKLDITNRNPYHHNGLSAAHSRDSKSEINQTFSNTSIDAEMKVHTKDTLYGTNSSSHTQPGLLTVPEINKNTLTNETSNEKESLLKEPFKLPTLGSNNTKKMKTESSSRKLPVLLPSMNPRGSPQENPSNRVKKLEFGISDHIHHRSAVQRSSIQQVWPRNMDPSQPQIMPNVPMPFLSQDTQLSTLIQSALNSFQYAPYGENQQNLGPSPLINEMASIFNLPVNDNQFWQRSNSLPQLHVPPTGSSNSIISHHMSVDGTQSMEDTTEPLSNDVLETERLKLMLDLSTIRRRQCPICGKIVTRVNSLQTHMLIHSGYRPYKCKWPACEKMFNVKSNMNRHYKIHLKKNWGNKKTRKELKRNDDV</sequence>
<keyword evidence="5" id="KW-1185">Reference proteome</keyword>
<dbReference type="KEGG" id="ndi:NDAI_0B03080"/>
<reference evidence="4 5" key="1">
    <citation type="journal article" date="2011" name="Proc. Natl. Acad. Sci. U.S.A.">
        <title>Evolutionary erosion of yeast sex chromosomes by mating-type switching accidents.</title>
        <authorList>
            <person name="Gordon J.L."/>
            <person name="Armisen D."/>
            <person name="Proux-Wera E."/>
            <person name="Oheigeartaigh S.S."/>
            <person name="Byrne K.P."/>
            <person name="Wolfe K.H."/>
        </authorList>
    </citation>
    <scope>NUCLEOTIDE SEQUENCE [LARGE SCALE GENOMIC DNA]</scope>
    <source>
        <strain evidence="5">ATCC 10597 / BCRC 20456 / CBS 421 / NBRC 0211 / NRRL Y-12639</strain>
    </source>
</reference>
<dbReference type="SUPFAM" id="SSF57667">
    <property type="entry name" value="beta-beta-alpha zinc fingers"/>
    <property type="match status" value="1"/>
</dbReference>
<feature type="region of interest" description="Disordered" evidence="2">
    <location>
        <begin position="172"/>
        <end position="225"/>
    </location>
</feature>
<dbReference type="GO" id="GO:0001228">
    <property type="term" value="F:DNA-binding transcription activator activity, RNA polymerase II-specific"/>
    <property type="evidence" value="ECO:0007669"/>
    <property type="project" value="TreeGrafter"/>
</dbReference>